<proteinExistence type="predicted"/>
<organism evidence="1 2">
    <name type="scientific">Eumeta variegata</name>
    <name type="common">Bagworm moth</name>
    <name type="synonym">Eumeta japonica</name>
    <dbReference type="NCBI Taxonomy" id="151549"/>
    <lineage>
        <taxon>Eukaryota</taxon>
        <taxon>Metazoa</taxon>
        <taxon>Ecdysozoa</taxon>
        <taxon>Arthropoda</taxon>
        <taxon>Hexapoda</taxon>
        <taxon>Insecta</taxon>
        <taxon>Pterygota</taxon>
        <taxon>Neoptera</taxon>
        <taxon>Endopterygota</taxon>
        <taxon>Lepidoptera</taxon>
        <taxon>Glossata</taxon>
        <taxon>Ditrysia</taxon>
        <taxon>Tineoidea</taxon>
        <taxon>Psychidae</taxon>
        <taxon>Oiketicinae</taxon>
        <taxon>Eumeta</taxon>
    </lineage>
</organism>
<dbReference type="AlphaFoldDB" id="A0A4C1YYV1"/>
<keyword evidence="2" id="KW-1185">Reference proteome</keyword>
<protein>
    <submittedName>
        <fullName evidence="1">Uncharacterized protein</fullName>
    </submittedName>
</protein>
<gene>
    <name evidence="1" type="ORF">EVAR_55941_1</name>
</gene>
<accession>A0A4C1YYV1</accession>
<evidence type="ECO:0000313" key="2">
    <source>
        <dbReference type="Proteomes" id="UP000299102"/>
    </source>
</evidence>
<dbReference type="Proteomes" id="UP000299102">
    <property type="component" value="Unassembled WGS sequence"/>
</dbReference>
<reference evidence="1 2" key="1">
    <citation type="journal article" date="2019" name="Commun. Biol.">
        <title>The bagworm genome reveals a unique fibroin gene that provides high tensile strength.</title>
        <authorList>
            <person name="Kono N."/>
            <person name="Nakamura H."/>
            <person name="Ohtoshi R."/>
            <person name="Tomita M."/>
            <person name="Numata K."/>
            <person name="Arakawa K."/>
        </authorList>
    </citation>
    <scope>NUCLEOTIDE SEQUENCE [LARGE SCALE GENOMIC DNA]</scope>
</reference>
<evidence type="ECO:0000313" key="1">
    <source>
        <dbReference type="EMBL" id="GBP80123.1"/>
    </source>
</evidence>
<name>A0A4C1YYV1_EUMVA</name>
<dbReference type="EMBL" id="BGZK01001446">
    <property type="protein sequence ID" value="GBP80123.1"/>
    <property type="molecule type" value="Genomic_DNA"/>
</dbReference>
<sequence length="147" mass="15880">MTVDGLSMNGVLYEELELVLLLIDVAVSPAPLAPRGPRGRHCAARAGRARYSCVRATNSSGYVYYAARAPPGRRDRALLLTSLLPKDLIIYIGTESVGFLSGADPGGVRRRTCREYDAAADPPAEGAPDGILLMCRVRLRRDRPLEG</sequence>
<comment type="caution">
    <text evidence="1">The sequence shown here is derived from an EMBL/GenBank/DDBJ whole genome shotgun (WGS) entry which is preliminary data.</text>
</comment>